<reference evidence="1 2" key="1">
    <citation type="submission" date="2024-02" db="EMBL/GenBank/DDBJ databases">
        <title>Rhodopirellula caenicola NBRC 110016.</title>
        <authorList>
            <person name="Ichikawa N."/>
            <person name="Katano-Makiyama Y."/>
            <person name="Hidaka K."/>
        </authorList>
    </citation>
    <scope>NUCLEOTIDE SEQUENCE [LARGE SCALE GENOMIC DNA]</scope>
    <source>
        <strain evidence="1 2">NBRC 110016</strain>
    </source>
</reference>
<organism evidence="1 2">
    <name type="scientific">Novipirellula caenicola</name>
    <dbReference type="NCBI Taxonomy" id="1536901"/>
    <lineage>
        <taxon>Bacteria</taxon>
        <taxon>Pseudomonadati</taxon>
        <taxon>Planctomycetota</taxon>
        <taxon>Planctomycetia</taxon>
        <taxon>Pirellulales</taxon>
        <taxon>Pirellulaceae</taxon>
        <taxon>Novipirellula</taxon>
    </lineage>
</organism>
<gene>
    <name evidence="1" type="ORF">Rcae01_05102</name>
</gene>
<proteinExistence type="predicted"/>
<dbReference type="Proteomes" id="UP001416858">
    <property type="component" value="Unassembled WGS sequence"/>
</dbReference>
<evidence type="ECO:0000313" key="2">
    <source>
        <dbReference type="Proteomes" id="UP001416858"/>
    </source>
</evidence>
<protein>
    <submittedName>
        <fullName evidence="1">Uncharacterized protein</fullName>
    </submittedName>
</protein>
<accession>A0ABP9W0F1</accession>
<dbReference type="EMBL" id="BAABRO010000015">
    <property type="protein sequence ID" value="GAA5509602.1"/>
    <property type="molecule type" value="Genomic_DNA"/>
</dbReference>
<keyword evidence="2" id="KW-1185">Reference proteome</keyword>
<name>A0ABP9W0F1_9BACT</name>
<sequence>MAVTPIGNHEKSDARNRAQKMQYTVTGRCAMTAVNSPQVTLKKIRVSKNEP</sequence>
<comment type="caution">
    <text evidence="1">The sequence shown here is derived from an EMBL/GenBank/DDBJ whole genome shotgun (WGS) entry which is preliminary data.</text>
</comment>
<evidence type="ECO:0000313" key="1">
    <source>
        <dbReference type="EMBL" id="GAA5509602.1"/>
    </source>
</evidence>